<reference evidence="1 2" key="1">
    <citation type="submission" date="2021-01" db="EMBL/GenBank/DDBJ databases">
        <title>Sequencing the genomes of 1000 actinobacteria strains.</title>
        <authorList>
            <person name="Klenk H.-P."/>
        </authorList>
    </citation>
    <scope>NUCLEOTIDE SEQUENCE [LARGE SCALE GENOMIC DNA]</scope>
    <source>
        <strain evidence="1 2">DSM 44581</strain>
    </source>
</reference>
<accession>A0ABS2SD51</accession>
<gene>
    <name evidence="1" type="ORF">JOE68_005053</name>
</gene>
<dbReference type="EMBL" id="JAFBCL010000001">
    <property type="protein sequence ID" value="MBM7814188.1"/>
    <property type="molecule type" value="Genomic_DNA"/>
</dbReference>
<dbReference type="RefSeq" id="WP_204844727.1">
    <property type="nucleotide sequence ID" value="NZ_JAFBCL010000001.1"/>
</dbReference>
<sequence length="69" mass="7525">MYPMVGSGQMCTWAHYDGETPIKYEIHPDSVALSFGRGELELAFSEAALEKLVGVSEAALREMRTTSAS</sequence>
<evidence type="ECO:0000313" key="2">
    <source>
        <dbReference type="Proteomes" id="UP001195724"/>
    </source>
</evidence>
<evidence type="ECO:0008006" key="3">
    <source>
        <dbReference type="Google" id="ProtNLM"/>
    </source>
</evidence>
<dbReference type="Proteomes" id="UP001195724">
    <property type="component" value="Unassembled WGS sequence"/>
</dbReference>
<evidence type="ECO:0000313" key="1">
    <source>
        <dbReference type="EMBL" id="MBM7814188.1"/>
    </source>
</evidence>
<name>A0ABS2SD51_9PSEU</name>
<organism evidence="1 2">
    <name type="scientific">Saccharothrix algeriensis</name>
    <dbReference type="NCBI Taxonomy" id="173560"/>
    <lineage>
        <taxon>Bacteria</taxon>
        <taxon>Bacillati</taxon>
        <taxon>Actinomycetota</taxon>
        <taxon>Actinomycetes</taxon>
        <taxon>Pseudonocardiales</taxon>
        <taxon>Pseudonocardiaceae</taxon>
        <taxon>Saccharothrix</taxon>
    </lineage>
</organism>
<keyword evidence="2" id="KW-1185">Reference proteome</keyword>
<comment type="caution">
    <text evidence="1">The sequence shown here is derived from an EMBL/GenBank/DDBJ whole genome shotgun (WGS) entry which is preliminary data.</text>
</comment>
<proteinExistence type="predicted"/>
<protein>
    <recommendedName>
        <fullName evidence="3">DUF5753 domain-containing protein</fullName>
    </recommendedName>
</protein>